<gene>
    <name evidence="2" type="ORF">GCM10017566_25290</name>
</gene>
<dbReference type="AlphaFoldDB" id="A0A8H9M9R2"/>
<evidence type="ECO:0000313" key="3">
    <source>
        <dbReference type="Proteomes" id="UP000658656"/>
    </source>
</evidence>
<keyword evidence="3" id="KW-1185">Reference proteome</keyword>
<accession>A0A8H9M9R2</accession>
<evidence type="ECO:0000313" key="2">
    <source>
        <dbReference type="EMBL" id="GHF51109.1"/>
    </source>
</evidence>
<reference evidence="2" key="1">
    <citation type="journal article" date="2014" name="Int. J. Syst. Evol. Microbiol.">
        <title>Complete genome sequence of Corynebacterium casei LMG S-19264T (=DSM 44701T), isolated from a smear-ripened cheese.</title>
        <authorList>
            <consortium name="US DOE Joint Genome Institute (JGI-PGF)"/>
            <person name="Walter F."/>
            <person name="Albersmeier A."/>
            <person name="Kalinowski J."/>
            <person name="Ruckert C."/>
        </authorList>
    </citation>
    <scope>NUCLEOTIDE SEQUENCE</scope>
    <source>
        <strain evidence="2">CGMCC 4.7679</strain>
    </source>
</reference>
<reference evidence="2" key="2">
    <citation type="submission" date="2020-09" db="EMBL/GenBank/DDBJ databases">
        <authorList>
            <person name="Sun Q."/>
            <person name="Zhou Y."/>
        </authorList>
    </citation>
    <scope>NUCLEOTIDE SEQUENCE</scope>
    <source>
        <strain evidence="2">CGMCC 4.7679</strain>
    </source>
</reference>
<sequence>MGAGPGRFAAGALLLLAAAGCSTRDDDPVVQVATPRPAAPAPGSSEPPAARALAPVTTTSPAPGSRSAQDDCGTVAAASGLTLQVLPTPNLPCDEANQLVARFQAQLAGRQPAGSDQPASATVDGWLCVSGPPASQGGTTCSRQDQTVFAGVVTE</sequence>
<dbReference type="Proteomes" id="UP000658656">
    <property type="component" value="Unassembled WGS sequence"/>
</dbReference>
<name>A0A8H9M9R2_9PSEU</name>
<feature type="compositionally biased region" description="Low complexity" evidence="1">
    <location>
        <begin position="41"/>
        <end position="52"/>
    </location>
</feature>
<dbReference type="EMBL" id="BNAV01000003">
    <property type="protein sequence ID" value="GHF51109.1"/>
    <property type="molecule type" value="Genomic_DNA"/>
</dbReference>
<dbReference type="PROSITE" id="PS51257">
    <property type="entry name" value="PROKAR_LIPOPROTEIN"/>
    <property type="match status" value="1"/>
</dbReference>
<organism evidence="2 3">
    <name type="scientific">Amycolatopsis bartoniae</name>
    <dbReference type="NCBI Taxonomy" id="941986"/>
    <lineage>
        <taxon>Bacteria</taxon>
        <taxon>Bacillati</taxon>
        <taxon>Actinomycetota</taxon>
        <taxon>Actinomycetes</taxon>
        <taxon>Pseudonocardiales</taxon>
        <taxon>Pseudonocardiaceae</taxon>
        <taxon>Amycolatopsis</taxon>
    </lineage>
</organism>
<protein>
    <submittedName>
        <fullName evidence="2">Uncharacterized protein</fullName>
    </submittedName>
</protein>
<dbReference type="RefSeq" id="WP_229880630.1">
    <property type="nucleotide sequence ID" value="NZ_BNAV01000003.1"/>
</dbReference>
<comment type="caution">
    <text evidence="2">The sequence shown here is derived from an EMBL/GenBank/DDBJ whole genome shotgun (WGS) entry which is preliminary data.</text>
</comment>
<feature type="region of interest" description="Disordered" evidence="1">
    <location>
        <begin position="25"/>
        <end position="71"/>
    </location>
</feature>
<proteinExistence type="predicted"/>
<evidence type="ECO:0000256" key="1">
    <source>
        <dbReference type="SAM" id="MobiDB-lite"/>
    </source>
</evidence>